<evidence type="ECO:0000256" key="4">
    <source>
        <dbReference type="ARBA" id="ARBA00022989"/>
    </source>
</evidence>
<keyword evidence="2" id="KW-1003">Cell membrane</keyword>
<keyword evidence="4 6" id="KW-1133">Transmembrane helix</keyword>
<evidence type="ECO:0000256" key="1">
    <source>
        <dbReference type="ARBA" id="ARBA00004651"/>
    </source>
</evidence>
<dbReference type="Pfam" id="PF02653">
    <property type="entry name" value="BPD_transp_2"/>
    <property type="match status" value="1"/>
</dbReference>
<dbReference type="InterPro" id="IPR001851">
    <property type="entry name" value="ABC_transp_permease"/>
</dbReference>
<dbReference type="Proteomes" id="UP000018895">
    <property type="component" value="Unassembled WGS sequence"/>
</dbReference>
<keyword evidence="8" id="KW-1185">Reference proteome</keyword>
<organism evidence="7 8">
    <name type="scientific">Halalkalibacter hemicellulosilyticusJCM 9152</name>
    <dbReference type="NCBI Taxonomy" id="1236971"/>
    <lineage>
        <taxon>Bacteria</taxon>
        <taxon>Bacillati</taxon>
        <taxon>Bacillota</taxon>
        <taxon>Bacilli</taxon>
        <taxon>Bacillales</taxon>
        <taxon>Bacillaceae</taxon>
        <taxon>Halalkalibacter</taxon>
    </lineage>
</organism>
<keyword evidence="3 6" id="KW-0812">Transmembrane</keyword>
<comment type="caution">
    <text evidence="7">The sequence shown here is derived from an EMBL/GenBank/DDBJ whole genome shotgun (WGS) entry which is preliminary data.</text>
</comment>
<dbReference type="PANTHER" id="PTHR47089">
    <property type="entry name" value="ABC TRANSPORTER, PERMEASE PROTEIN"/>
    <property type="match status" value="1"/>
</dbReference>
<protein>
    <submittedName>
        <fullName evidence="7">Monosaccharide ABC transport system</fullName>
    </submittedName>
</protein>
<evidence type="ECO:0000313" key="8">
    <source>
        <dbReference type="Proteomes" id="UP000018895"/>
    </source>
</evidence>
<evidence type="ECO:0000313" key="7">
    <source>
        <dbReference type="EMBL" id="GAE29507.1"/>
    </source>
</evidence>
<dbReference type="EMBL" id="BAUU01000005">
    <property type="protein sequence ID" value="GAE29507.1"/>
    <property type="molecule type" value="Genomic_DNA"/>
</dbReference>
<dbReference type="GO" id="GO:0005886">
    <property type="term" value="C:plasma membrane"/>
    <property type="evidence" value="ECO:0007669"/>
    <property type="project" value="UniProtKB-SubCell"/>
</dbReference>
<evidence type="ECO:0000256" key="2">
    <source>
        <dbReference type="ARBA" id="ARBA00022475"/>
    </source>
</evidence>
<dbReference type="CDD" id="cd06580">
    <property type="entry name" value="TM_PBP1_transp_TpRbsC_like"/>
    <property type="match status" value="1"/>
</dbReference>
<name>W4QC36_9BACI</name>
<proteinExistence type="predicted"/>
<feature type="transmembrane region" description="Helical" evidence="6">
    <location>
        <begin position="35"/>
        <end position="55"/>
    </location>
</feature>
<evidence type="ECO:0000256" key="3">
    <source>
        <dbReference type="ARBA" id="ARBA00022692"/>
    </source>
</evidence>
<keyword evidence="5 6" id="KW-0472">Membrane</keyword>
<sequence>MWFILWRTTTGFELRAVGFNQHSSRYSGMNVQRNITLSMVIAGSFAGVAGSMEGLGTYGYMNIMSGFTGVGFDGIAVALLGANTAIGVFLSSFLFGGLQIGALTMQSQAGIPAELIDIIIALIIFFVASSYLIYWIINRVKKEGI</sequence>
<gene>
    <name evidence="7" type="ORF">JCM9152_868</name>
</gene>
<dbReference type="AlphaFoldDB" id="W4QC36"/>
<feature type="transmembrane region" description="Helical" evidence="6">
    <location>
        <begin position="115"/>
        <end position="137"/>
    </location>
</feature>
<accession>W4QC36</accession>
<dbReference type="GO" id="GO:0022857">
    <property type="term" value="F:transmembrane transporter activity"/>
    <property type="evidence" value="ECO:0007669"/>
    <property type="project" value="InterPro"/>
</dbReference>
<dbReference type="STRING" id="1236971.JCM9152_868"/>
<feature type="transmembrane region" description="Helical" evidence="6">
    <location>
        <begin position="75"/>
        <end position="103"/>
    </location>
</feature>
<evidence type="ECO:0000256" key="6">
    <source>
        <dbReference type="SAM" id="Phobius"/>
    </source>
</evidence>
<dbReference type="PANTHER" id="PTHR47089:SF1">
    <property type="entry name" value="GUANOSINE ABC TRANSPORTER PERMEASE PROTEIN NUPP"/>
    <property type="match status" value="1"/>
</dbReference>
<comment type="subcellular location">
    <subcellularLocation>
        <location evidence="1">Cell membrane</location>
        <topology evidence="1">Multi-pass membrane protein</topology>
    </subcellularLocation>
</comment>
<evidence type="ECO:0000256" key="5">
    <source>
        <dbReference type="ARBA" id="ARBA00023136"/>
    </source>
</evidence>
<reference evidence="7" key="1">
    <citation type="journal article" date="2014" name="Genome Announc.">
        <title>Draft Genome Sequences of Three Alkaliphilic Bacillus Strains, Bacillus wakoensis JCM 9140T, Bacillus akibai JCM 9157T, and Bacillus hemicellulosilyticus JCM 9152T.</title>
        <authorList>
            <person name="Yuki M."/>
            <person name="Oshima K."/>
            <person name="Suda W."/>
            <person name="Oshida Y."/>
            <person name="Kitamura K."/>
            <person name="Iida T."/>
            <person name="Hattori M."/>
            <person name="Ohkuma M."/>
        </authorList>
    </citation>
    <scope>NUCLEOTIDE SEQUENCE [LARGE SCALE GENOMIC DNA]</scope>
    <source>
        <strain evidence="7">JCM 9152</strain>
    </source>
</reference>